<dbReference type="EMBL" id="RWIC01000516">
    <property type="protein sequence ID" value="TKC42863.1"/>
    <property type="molecule type" value="Genomic_DNA"/>
</dbReference>
<dbReference type="GO" id="GO:0005930">
    <property type="term" value="C:axoneme"/>
    <property type="evidence" value="ECO:0007669"/>
    <property type="project" value="TreeGrafter"/>
</dbReference>
<evidence type="ECO:0000256" key="5">
    <source>
        <dbReference type="SAM" id="Coils"/>
    </source>
</evidence>
<feature type="compositionally biased region" description="Basic and acidic residues" evidence="6">
    <location>
        <begin position="516"/>
        <end position="538"/>
    </location>
</feature>
<dbReference type="AlphaFoldDB" id="A0A4U1F148"/>
<evidence type="ECO:0000256" key="2">
    <source>
        <dbReference type="ARBA" id="ARBA00023054"/>
    </source>
</evidence>
<feature type="compositionally biased region" description="Basic and acidic residues" evidence="6">
    <location>
        <begin position="440"/>
        <end position="449"/>
    </location>
</feature>
<feature type="compositionally biased region" description="Basic and acidic residues" evidence="6">
    <location>
        <begin position="557"/>
        <end position="566"/>
    </location>
</feature>
<reference evidence="9" key="1">
    <citation type="journal article" date="2019" name="IScience">
        <title>Narwhal Genome Reveals Long-Term Low Genetic Diversity despite Current Large Abundance Size.</title>
        <authorList>
            <person name="Westbury M.V."/>
            <person name="Petersen B."/>
            <person name="Garde E."/>
            <person name="Heide-Jorgensen M.P."/>
            <person name="Lorenzen E.D."/>
        </authorList>
    </citation>
    <scope>NUCLEOTIDE SEQUENCE [LARGE SCALE GENOMIC DNA]</scope>
</reference>
<evidence type="ECO:0000256" key="3">
    <source>
        <dbReference type="ARBA" id="ARBA00041189"/>
    </source>
</evidence>
<dbReference type="InterPro" id="IPR028933">
    <property type="entry name" value="Lebercilin_dom"/>
</dbReference>
<feature type="compositionally biased region" description="Basic and acidic residues" evidence="6">
    <location>
        <begin position="79"/>
        <end position="88"/>
    </location>
</feature>
<dbReference type="Proteomes" id="UP000308365">
    <property type="component" value="Unassembled WGS sequence"/>
</dbReference>
<dbReference type="Pfam" id="PF15619">
    <property type="entry name" value="Lebercilin"/>
    <property type="match status" value="1"/>
</dbReference>
<name>A0A4U1F148_MONMO</name>
<feature type="compositionally biased region" description="Polar residues" evidence="6">
    <location>
        <begin position="29"/>
        <end position="40"/>
    </location>
</feature>
<dbReference type="GO" id="GO:0042073">
    <property type="term" value="P:intraciliary transport"/>
    <property type="evidence" value="ECO:0007669"/>
    <property type="project" value="TreeGrafter"/>
</dbReference>
<proteinExistence type="inferred from homology"/>
<feature type="region of interest" description="Disordered" evidence="6">
    <location>
        <begin position="608"/>
        <end position="635"/>
    </location>
</feature>
<feature type="region of interest" description="Disordered" evidence="6">
    <location>
        <begin position="1"/>
        <end position="88"/>
    </location>
</feature>
<evidence type="ECO:0000313" key="8">
    <source>
        <dbReference type="EMBL" id="TKC42863.1"/>
    </source>
</evidence>
<protein>
    <recommendedName>
        <fullName evidence="3">Lebercilin-like protein</fullName>
    </recommendedName>
    <alternativeName>
        <fullName evidence="4">Leber congenital amaurosis 5-like protein</fullName>
    </alternativeName>
</protein>
<keyword evidence="2 5" id="KW-0175">Coiled coil</keyword>
<evidence type="ECO:0000259" key="7">
    <source>
        <dbReference type="Pfam" id="PF15619"/>
    </source>
</evidence>
<feature type="compositionally biased region" description="Basic and acidic residues" evidence="6">
    <location>
        <begin position="487"/>
        <end position="505"/>
    </location>
</feature>
<feature type="coiled-coil region" evidence="5">
    <location>
        <begin position="257"/>
        <end position="284"/>
    </location>
</feature>
<evidence type="ECO:0000256" key="4">
    <source>
        <dbReference type="ARBA" id="ARBA00041402"/>
    </source>
</evidence>
<organism evidence="8 9">
    <name type="scientific">Monodon monoceros</name>
    <name type="common">Narwhal</name>
    <name type="synonym">Ceratodon monodon</name>
    <dbReference type="NCBI Taxonomy" id="40151"/>
    <lineage>
        <taxon>Eukaryota</taxon>
        <taxon>Metazoa</taxon>
        <taxon>Chordata</taxon>
        <taxon>Craniata</taxon>
        <taxon>Vertebrata</taxon>
        <taxon>Euteleostomi</taxon>
        <taxon>Mammalia</taxon>
        <taxon>Eutheria</taxon>
        <taxon>Laurasiatheria</taxon>
        <taxon>Artiodactyla</taxon>
        <taxon>Whippomorpha</taxon>
        <taxon>Cetacea</taxon>
        <taxon>Odontoceti</taxon>
        <taxon>Monodontidae</taxon>
        <taxon>Monodon</taxon>
    </lineage>
</organism>
<feature type="domain" description="Lebercilin" evidence="7">
    <location>
        <begin position="253"/>
        <end position="411"/>
    </location>
</feature>
<feature type="region of interest" description="Disordered" evidence="6">
    <location>
        <begin position="487"/>
        <end position="580"/>
    </location>
</feature>
<feature type="region of interest" description="Disordered" evidence="6">
    <location>
        <begin position="420"/>
        <end position="463"/>
    </location>
</feature>
<evidence type="ECO:0000313" key="9">
    <source>
        <dbReference type="Proteomes" id="UP000308365"/>
    </source>
</evidence>
<comment type="similarity">
    <text evidence="1">Belongs to the LCA5 family.</text>
</comment>
<feature type="coiled-coil region" evidence="5">
    <location>
        <begin position="313"/>
        <end position="361"/>
    </location>
</feature>
<comment type="caution">
    <text evidence="8">The sequence shown here is derived from an EMBL/GenBank/DDBJ whole genome shotgun (WGS) entry which is preliminary data.</text>
</comment>
<feature type="compositionally biased region" description="Polar residues" evidence="6">
    <location>
        <begin position="142"/>
        <end position="154"/>
    </location>
</feature>
<feature type="non-terminal residue" evidence="8">
    <location>
        <position position="1"/>
    </location>
</feature>
<gene>
    <name evidence="8" type="ORF">EI555_021381</name>
</gene>
<dbReference type="PANTHER" id="PTHR16650">
    <property type="entry name" value="C21ORF13-RELATED"/>
    <property type="match status" value="1"/>
</dbReference>
<dbReference type="InterPro" id="IPR026188">
    <property type="entry name" value="Lebercilin-like"/>
</dbReference>
<feature type="region of interest" description="Disordered" evidence="6">
    <location>
        <begin position="139"/>
        <end position="165"/>
    </location>
</feature>
<sequence length="738" mass="82553">SQKAPRAGFQGDASEPGGRQVGAAAAAARSSSDTVTAPTQHTHKPTLARGPADPPARGLAAGGIRAGDGPKLARKHQKRQIEMKTSEHSYADHFDSKYLGADTPVRVMSNMLFTMSLADLTETNLDGHFPSVALENGRRSAKCQSSSPGFPRNSNDSDKSVDYSRSQCSCRSSSSHYDYSEDFLSECSETTAKKNYLEKPVVKGKKEKKKYNVSKISQPKGQKEISVEKKHNWNAPFLNSQIHVAAQRRDAITHRILSARLHKIKELKNELADLHRKLEATVVENQFLKQLQLKHLKAIGKYENSQNNLPQIVVKHQNEVKNLRELLRKSQGKERAVSGKLRETDSELLKTKDALQALQKLSEDKHLAERDELTQRLSVLTTKMEGNDKQIQEKGRELEIRNIYTNQILRNLCDKEDYPKVSSTKSVQAERKSVSLTSMRHQETQKSEDFPSLTTKGKKTRGNIGHKEKSIEIIHAISHCISKLPNQEDSKRKYEDLSKEEEHIEAQPCLENIGQQRERTEDQEKKTTSVKEEQELPPKRIQVIHPEGESGQEDDTVNEKSKRSPEISEMGEMPDKNAAPNIKIPFRQRKHYSFTEAIENLHHGLPASGGLANAGSTRCTHSTGKHHSHRGEQRLEHPTVTYEPSFGKSSRTKANDTAFREKKSSLMEELFGSGYVLEQSQTSTAVMKGPEETLQSKKMHHLPPSQASASNAFGDSKVTVVSSIKSSSPTEGKRKIII</sequence>
<accession>A0A4U1F148</accession>
<evidence type="ECO:0000256" key="6">
    <source>
        <dbReference type="SAM" id="MobiDB-lite"/>
    </source>
</evidence>
<dbReference type="PANTHER" id="PTHR16650:SF9">
    <property type="entry name" value="LEBERCILIN-LIKE PROTEIN"/>
    <property type="match status" value="1"/>
</dbReference>
<evidence type="ECO:0000256" key="1">
    <source>
        <dbReference type="ARBA" id="ARBA00010229"/>
    </source>
</evidence>